<gene>
    <name evidence="4" type="ORF">P8935_16390</name>
</gene>
<dbReference type="InterPro" id="IPR024654">
    <property type="entry name" value="Calcineurin-like_PHP_lpxH"/>
</dbReference>
<evidence type="ECO:0000256" key="2">
    <source>
        <dbReference type="RuleBase" id="RU362039"/>
    </source>
</evidence>
<comment type="similarity">
    <text evidence="1 2">Belongs to the metallophosphoesterase superfamily. YfcE family.</text>
</comment>
<evidence type="ECO:0000256" key="1">
    <source>
        <dbReference type="ARBA" id="ARBA00008950"/>
    </source>
</evidence>
<protein>
    <recommendedName>
        <fullName evidence="2">Phosphoesterase</fullName>
        <ecNumber evidence="2">3.1.4.-</ecNumber>
    </recommendedName>
</protein>
<dbReference type="InterPro" id="IPR029052">
    <property type="entry name" value="Metallo-depent_PP-like"/>
</dbReference>
<keyword evidence="2" id="KW-0479">Metal-binding</keyword>
<dbReference type="NCBIfam" id="TIGR00040">
    <property type="entry name" value="yfcE"/>
    <property type="match status" value="1"/>
</dbReference>
<reference evidence="4" key="1">
    <citation type="submission" date="2023-03" db="EMBL/GenBank/DDBJ databases">
        <title>Edaphobacter sp.</title>
        <authorList>
            <person name="Huber K.J."/>
            <person name="Papendorf J."/>
            <person name="Pilke C."/>
            <person name="Bunk B."/>
            <person name="Sproeer C."/>
            <person name="Pester M."/>
        </authorList>
    </citation>
    <scope>NUCLEOTIDE SEQUENCE</scope>
    <source>
        <strain evidence="4">DSM 110680</strain>
    </source>
</reference>
<dbReference type="InterPro" id="IPR000979">
    <property type="entry name" value="Phosphodiesterase_MJ0936/Vps29"/>
</dbReference>
<name>A0AAU7DFU5_9BACT</name>
<feature type="domain" description="Calcineurin-like phosphoesterase" evidence="3">
    <location>
        <begin position="1"/>
        <end position="140"/>
    </location>
</feature>
<dbReference type="RefSeq" id="WP_348261370.1">
    <property type="nucleotide sequence ID" value="NZ_CP121196.1"/>
</dbReference>
<proteinExistence type="inferred from homology"/>
<dbReference type="EC" id="3.1.4.-" evidence="2"/>
<comment type="cofactor">
    <cofactor evidence="2">
        <name>a divalent metal cation</name>
        <dbReference type="ChEBI" id="CHEBI:60240"/>
    </cofactor>
</comment>
<dbReference type="PANTHER" id="PTHR11124">
    <property type="entry name" value="VACUOLAR SORTING PROTEIN VPS29"/>
    <property type="match status" value="1"/>
</dbReference>
<evidence type="ECO:0000313" key="4">
    <source>
        <dbReference type="EMBL" id="XBH16143.1"/>
    </source>
</evidence>
<dbReference type="EMBL" id="CP121196">
    <property type="protein sequence ID" value="XBH16143.1"/>
    <property type="molecule type" value="Genomic_DNA"/>
</dbReference>
<dbReference type="Gene3D" id="3.60.21.10">
    <property type="match status" value="1"/>
</dbReference>
<evidence type="ECO:0000259" key="3">
    <source>
        <dbReference type="Pfam" id="PF12850"/>
    </source>
</evidence>
<dbReference type="GO" id="GO:0046872">
    <property type="term" value="F:metal ion binding"/>
    <property type="evidence" value="ECO:0007669"/>
    <property type="project" value="UniProtKB-KW"/>
</dbReference>
<dbReference type="SUPFAM" id="SSF56300">
    <property type="entry name" value="Metallo-dependent phosphatases"/>
    <property type="match status" value="1"/>
</dbReference>
<organism evidence="4">
    <name type="scientific">Telmatobacter sp. DSM 110680</name>
    <dbReference type="NCBI Taxonomy" id="3036704"/>
    <lineage>
        <taxon>Bacteria</taxon>
        <taxon>Pseudomonadati</taxon>
        <taxon>Acidobacteriota</taxon>
        <taxon>Terriglobia</taxon>
        <taxon>Terriglobales</taxon>
        <taxon>Acidobacteriaceae</taxon>
        <taxon>Telmatobacter</taxon>
    </lineage>
</organism>
<dbReference type="GO" id="GO:0016787">
    <property type="term" value="F:hydrolase activity"/>
    <property type="evidence" value="ECO:0007669"/>
    <property type="project" value="UniProtKB-UniRule"/>
</dbReference>
<dbReference type="Pfam" id="PF12850">
    <property type="entry name" value="Metallophos_2"/>
    <property type="match status" value="1"/>
</dbReference>
<accession>A0AAU7DFU5</accession>
<sequence length="154" mass="16742">MKIGIVSDTHGLLRPEVIPALTGVEHILHLGDVGDPQILKSLETVAPLTAIRGNIDRSGPCSLLPATEVVLLEGKYIYMLHDVHTLHLDPAAAKFAAVLYGHSHQPGFRRHKGVLYFNPGSCGPRRFELPVTIGMMTIEKDTDPVAEIVHLDCA</sequence>
<dbReference type="AlphaFoldDB" id="A0AAU7DFU5"/>